<evidence type="ECO:0000313" key="4">
    <source>
        <dbReference type="EMBL" id="KAL3852927.1"/>
    </source>
</evidence>
<dbReference type="Gene3D" id="2.20.100.10">
    <property type="entry name" value="Thrombospondin type-1 (TSP1) repeat"/>
    <property type="match status" value="1"/>
</dbReference>
<dbReference type="Proteomes" id="UP001634394">
    <property type="component" value="Unassembled WGS sequence"/>
</dbReference>
<dbReference type="InterPro" id="IPR000884">
    <property type="entry name" value="TSP1_rpt"/>
</dbReference>
<feature type="chain" id="PRO_5044838437" evidence="3">
    <location>
        <begin position="23"/>
        <end position="387"/>
    </location>
</feature>
<feature type="region of interest" description="Disordered" evidence="1">
    <location>
        <begin position="262"/>
        <end position="293"/>
    </location>
</feature>
<dbReference type="SMART" id="SM00209">
    <property type="entry name" value="TSP1"/>
    <property type="match status" value="1"/>
</dbReference>
<keyword evidence="5" id="KW-1185">Reference proteome</keyword>
<dbReference type="SUPFAM" id="SSF82895">
    <property type="entry name" value="TSP-1 type 1 repeat"/>
    <property type="match status" value="1"/>
</dbReference>
<reference evidence="4 5" key="1">
    <citation type="submission" date="2024-11" db="EMBL/GenBank/DDBJ databases">
        <title>Chromosome-level genome assembly of the freshwater bivalve Anodonta woodiana.</title>
        <authorList>
            <person name="Chen X."/>
        </authorList>
    </citation>
    <scope>NUCLEOTIDE SEQUENCE [LARGE SCALE GENOMIC DNA]</scope>
    <source>
        <strain evidence="4">MN2024</strain>
        <tissue evidence="4">Gills</tissue>
    </source>
</reference>
<dbReference type="Pfam" id="PF00090">
    <property type="entry name" value="TSP_1"/>
    <property type="match status" value="1"/>
</dbReference>
<keyword evidence="2" id="KW-1133">Transmembrane helix</keyword>
<comment type="caution">
    <text evidence="4">The sequence shown here is derived from an EMBL/GenBank/DDBJ whole genome shotgun (WGS) entry which is preliminary data.</text>
</comment>
<proteinExistence type="predicted"/>
<sequence>MKYVDFKVSIFALICLKYVADGQRVTITSGSGYFNSTSSDFDLRLNFNSNSDYLVNRTYLNCISTLLKRIPRSYEINVTCDEYIQTCLPLSNTGSNCSGWFAVSNCSVTCGNGTVTRARLCTGSDCTVRADFDTIICNDTQECQEQSTQTNRQEDVKNDAQNFTSAHIAIAAIACFLLGILVATLVSIFYMKRKQQGCFFTNNKSFEVGSRMQSGPDLQTTRVIENEYESTDSKNETKTVETSYQSLDRDKISTDQEAYDHLAPEPPFEHRDNKPSSGHKMLTLNNGNSANTTPFKIENVYEHERDNKGSENVSGQCKPNSKGHNVTHTKVEDMVREVCGENGNTDHVYSVLEQEDKTRNMLGIQSDEDHNYFVLETVHNVVEVGSG</sequence>
<evidence type="ECO:0000256" key="3">
    <source>
        <dbReference type="SAM" id="SignalP"/>
    </source>
</evidence>
<gene>
    <name evidence="4" type="ORF">ACJMK2_016532</name>
</gene>
<organism evidence="4 5">
    <name type="scientific">Sinanodonta woodiana</name>
    <name type="common">Chinese pond mussel</name>
    <name type="synonym">Anodonta woodiana</name>
    <dbReference type="NCBI Taxonomy" id="1069815"/>
    <lineage>
        <taxon>Eukaryota</taxon>
        <taxon>Metazoa</taxon>
        <taxon>Spiralia</taxon>
        <taxon>Lophotrochozoa</taxon>
        <taxon>Mollusca</taxon>
        <taxon>Bivalvia</taxon>
        <taxon>Autobranchia</taxon>
        <taxon>Heteroconchia</taxon>
        <taxon>Palaeoheterodonta</taxon>
        <taxon>Unionida</taxon>
        <taxon>Unionoidea</taxon>
        <taxon>Unionidae</taxon>
        <taxon>Unioninae</taxon>
        <taxon>Sinanodonta</taxon>
    </lineage>
</organism>
<dbReference type="PROSITE" id="PS50092">
    <property type="entry name" value="TSP1"/>
    <property type="match status" value="1"/>
</dbReference>
<protein>
    <submittedName>
        <fullName evidence="4">Uncharacterized protein</fullName>
    </submittedName>
</protein>
<accession>A0ABD3UUR6</accession>
<evidence type="ECO:0000313" key="5">
    <source>
        <dbReference type="Proteomes" id="UP001634394"/>
    </source>
</evidence>
<evidence type="ECO:0000256" key="2">
    <source>
        <dbReference type="SAM" id="Phobius"/>
    </source>
</evidence>
<evidence type="ECO:0000256" key="1">
    <source>
        <dbReference type="SAM" id="MobiDB-lite"/>
    </source>
</evidence>
<keyword evidence="3" id="KW-0732">Signal</keyword>
<feature type="region of interest" description="Disordered" evidence="1">
    <location>
        <begin position="307"/>
        <end position="326"/>
    </location>
</feature>
<dbReference type="AlphaFoldDB" id="A0ABD3UUR6"/>
<feature type="transmembrane region" description="Helical" evidence="2">
    <location>
        <begin position="168"/>
        <end position="190"/>
    </location>
</feature>
<feature type="compositionally biased region" description="Polar residues" evidence="1">
    <location>
        <begin position="283"/>
        <end position="293"/>
    </location>
</feature>
<name>A0ABD3UUR6_SINWO</name>
<dbReference type="InterPro" id="IPR036383">
    <property type="entry name" value="TSP1_rpt_sf"/>
</dbReference>
<feature type="signal peptide" evidence="3">
    <location>
        <begin position="1"/>
        <end position="22"/>
    </location>
</feature>
<keyword evidence="2" id="KW-0812">Transmembrane</keyword>
<keyword evidence="2" id="KW-0472">Membrane</keyword>
<dbReference type="EMBL" id="JBJQND010000015">
    <property type="protein sequence ID" value="KAL3852927.1"/>
    <property type="molecule type" value="Genomic_DNA"/>
</dbReference>
<feature type="compositionally biased region" description="Polar residues" evidence="1">
    <location>
        <begin position="310"/>
        <end position="326"/>
    </location>
</feature>
<feature type="compositionally biased region" description="Basic and acidic residues" evidence="1">
    <location>
        <begin position="262"/>
        <end position="274"/>
    </location>
</feature>